<keyword evidence="4" id="KW-1185">Reference proteome</keyword>
<dbReference type="PANTHER" id="PTHR36582:SF2">
    <property type="entry name" value="ANTITOXIN PARD"/>
    <property type="match status" value="1"/>
</dbReference>
<accession>A0A6I4TSK8</accession>
<dbReference type="InterPro" id="IPR038296">
    <property type="entry name" value="ParD_sf"/>
</dbReference>
<dbReference type="AlphaFoldDB" id="A0A6I4TSK8"/>
<dbReference type="EMBL" id="WTYJ01000001">
    <property type="protein sequence ID" value="MXO97598.1"/>
    <property type="molecule type" value="Genomic_DNA"/>
</dbReference>
<dbReference type="Proteomes" id="UP000469430">
    <property type="component" value="Unassembled WGS sequence"/>
</dbReference>
<evidence type="ECO:0000256" key="2">
    <source>
        <dbReference type="ARBA" id="ARBA00022649"/>
    </source>
</evidence>
<evidence type="ECO:0000313" key="3">
    <source>
        <dbReference type="EMBL" id="MXO97598.1"/>
    </source>
</evidence>
<keyword evidence="2" id="KW-1277">Toxin-antitoxin system</keyword>
<dbReference type="SUPFAM" id="SSF47598">
    <property type="entry name" value="Ribbon-helix-helix"/>
    <property type="match status" value="1"/>
</dbReference>
<dbReference type="PANTHER" id="PTHR36582">
    <property type="entry name" value="ANTITOXIN PARD"/>
    <property type="match status" value="1"/>
</dbReference>
<reference evidence="3 4" key="1">
    <citation type="submission" date="2019-12" db="EMBL/GenBank/DDBJ databases">
        <title>Genomic-based taxomic classification of the family Erythrobacteraceae.</title>
        <authorList>
            <person name="Xu L."/>
        </authorList>
    </citation>
    <scope>NUCLEOTIDE SEQUENCE [LARGE SCALE GENOMIC DNA]</scope>
    <source>
        <strain evidence="3 4">S36</strain>
    </source>
</reference>
<organism evidence="3 4">
    <name type="scientific">Croceibacterium xixiisoli</name>
    <dbReference type="NCBI Taxonomy" id="1476466"/>
    <lineage>
        <taxon>Bacteria</taxon>
        <taxon>Pseudomonadati</taxon>
        <taxon>Pseudomonadota</taxon>
        <taxon>Alphaproteobacteria</taxon>
        <taxon>Sphingomonadales</taxon>
        <taxon>Erythrobacteraceae</taxon>
        <taxon>Croceibacterium</taxon>
    </lineage>
</organism>
<comment type="caution">
    <text evidence="3">The sequence shown here is derived from an EMBL/GenBank/DDBJ whole genome shotgun (WGS) entry which is preliminary data.</text>
</comment>
<name>A0A6I4TSK8_9SPHN</name>
<proteinExistence type="inferred from homology"/>
<protein>
    <submittedName>
        <fullName evidence="3">Type II toxin-antitoxin system ParD family antitoxin</fullName>
    </submittedName>
</protein>
<dbReference type="Pfam" id="PF03693">
    <property type="entry name" value="ParD_antitoxin"/>
    <property type="match status" value="1"/>
</dbReference>
<comment type="similarity">
    <text evidence="1">Belongs to the ParD antitoxin family.</text>
</comment>
<dbReference type="InterPro" id="IPR010985">
    <property type="entry name" value="Ribbon_hlx_hlx"/>
</dbReference>
<dbReference type="OrthoDB" id="514770at2"/>
<gene>
    <name evidence="3" type="ORF">GRI97_01170</name>
</gene>
<dbReference type="InterPro" id="IPR022789">
    <property type="entry name" value="ParD"/>
</dbReference>
<dbReference type="NCBIfam" id="TIGR02606">
    <property type="entry name" value="antidote_CC2985"/>
    <property type="match status" value="1"/>
</dbReference>
<dbReference type="Gene3D" id="6.10.10.120">
    <property type="entry name" value="Antitoxin ParD1-like"/>
    <property type="match status" value="1"/>
</dbReference>
<sequence length="92" mass="10093">MDAYERMTVVVPDQMAAKIHAAVEAGEYASASEVVRDAMRLWSERREFRQEELRALREAWDRGKASGVAGPLDMEAIITRAKGKKAAASGNG</sequence>
<evidence type="ECO:0000256" key="1">
    <source>
        <dbReference type="ARBA" id="ARBA00008580"/>
    </source>
</evidence>
<dbReference type="GO" id="GO:0006355">
    <property type="term" value="P:regulation of DNA-templated transcription"/>
    <property type="evidence" value="ECO:0007669"/>
    <property type="project" value="InterPro"/>
</dbReference>
<evidence type="ECO:0000313" key="4">
    <source>
        <dbReference type="Proteomes" id="UP000469430"/>
    </source>
</evidence>
<dbReference type="CDD" id="cd22231">
    <property type="entry name" value="RHH_NikR_HicB-like"/>
    <property type="match status" value="1"/>
</dbReference>